<evidence type="ECO:0000256" key="4">
    <source>
        <dbReference type="ARBA" id="ARBA00022692"/>
    </source>
</evidence>
<comment type="subcellular location">
    <subcellularLocation>
        <location evidence="1">Cell membrane</location>
        <topology evidence="1">Multi-pass membrane protein</topology>
    </subcellularLocation>
</comment>
<feature type="transmembrane region" description="Helical" evidence="8">
    <location>
        <begin position="107"/>
        <end position="126"/>
    </location>
</feature>
<dbReference type="RefSeq" id="WP_184195093.1">
    <property type="nucleotide sequence ID" value="NZ_BMOX01000002.1"/>
</dbReference>
<reference evidence="9 10" key="1">
    <citation type="submission" date="2020-08" db="EMBL/GenBank/DDBJ databases">
        <title>Genomic Encyclopedia of Type Strains, Phase IV (KMG-IV): sequencing the most valuable type-strain genomes for metagenomic binning, comparative biology and taxonomic classification.</title>
        <authorList>
            <person name="Goeker M."/>
        </authorList>
    </citation>
    <scope>NUCLEOTIDE SEQUENCE [LARGE SCALE GENOMIC DNA]</scope>
    <source>
        <strain evidence="9 10">DSM 102189</strain>
    </source>
</reference>
<name>A0A841L4P3_9SPHN</name>
<feature type="transmembrane region" description="Helical" evidence="8">
    <location>
        <begin position="267"/>
        <end position="287"/>
    </location>
</feature>
<dbReference type="Proteomes" id="UP000538147">
    <property type="component" value="Unassembled WGS sequence"/>
</dbReference>
<organism evidence="9 10">
    <name type="scientific">Polymorphobacter multimanifer</name>
    <dbReference type="NCBI Taxonomy" id="1070431"/>
    <lineage>
        <taxon>Bacteria</taxon>
        <taxon>Pseudomonadati</taxon>
        <taxon>Pseudomonadota</taxon>
        <taxon>Alphaproteobacteria</taxon>
        <taxon>Sphingomonadales</taxon>
        <taxon>Sphingosinicellaceae</taxon>
        <taxon>Polymorphobacter</taxon>
    </lineage>
</organism>
<keyword evidence="3" id="KW-0645">Protease</keyword>
<keyword evidence="7 8" id="KW-0472">Membrane</keyword>
<dbReference type="NCBIfam" id="TIGR02602">
    <property type="entry name" value="8TM_EpsH"/>
    <property type="match status" value="1"/>
</dbReference>
<feature type="transmembrane region" description="Helical" evidence="8">
    <location>
        <begin position="229"/>
        <end position="255"/>
    </location>
</feature>
<protein>
    <submittedName>
        <fullName evidence="9">Exosortase</fullName>
    </submittedName>
</protein>
<dbReference type="EMBL" id="JACIIV010000003">
    <property type="protein sequence ID" value="MBB6226431.1"/>
    <property type="molecule type" value="Genomic_DNA"/>
</dbReference>
<feature type="transmembrane region" description="Helical" evidence="8">
    <location>
        <begin position="24"/>
        <end position="44"/>
    </location>
</feature>
<gene>
    <name evidence="9" type="ORF">FHS79_000585</name>
</gene>
<keyword evidence="2" id="KW-1003">Cell membrane</keyword>
<evidence type="ECO:0000313" key="9">
    <source>
        <dbReference type="EMBL" id="MBB6226431.1"/>
    </source>
</evidence>
<feature type="transmembrane region" description="Helical" evidence="8">
    <location>
        <begin position="199"/>
        <end position="217"/>
    </location>
</feature>
<dbReference type="Pfam" id="PF09721">
    <property type="entry name" value="Exosortase_EpsH"/>
    <property type="match status" value="1"/>
</dbReference>
<evidence type="ECO:0000256" key="3">
    <source>
        <dbReference type="ARBA" id="ARBA00022670"/>
    </source>
</evidence>
<keyword evidence="5" id="KW-0378">Hydrolase</keyword>
<evidence type="ECO:0000256" key="8">
    <source>
        <dbReference type="SAM" id="Phobius"/>
    </source>
</evidence>
<evidence type="ECO:0000256" key="6">
    <source>
        <dbReference type="ARBA" id="ARBA00022989"/>
    </source>
</evidence>
<dbReference type="GO" id="GO:0008233">
    <property type="term" value="F:peptidase activity"/>
    <property type="evidence" value="ECO:0007669"/>
    <property type="project" value="UniProtKB-KW"/>
</dbReference>
<accession>A0A841L4P3</accession>
<evidence type="ECO:0000313" key="10">
    <source>
        <dbReference type="Proteomes" id="UP000538147"/>
    </source>
</evidence>
<evidence type="ECO:0000256" key="7">
    <source>
        <dbReference type="ARBA" id="ARBA00023136"/>
    </source>
</evidence>
<proteinExistence type="predicted"/>
<dbReference type="AlphaFoldDB" id="A0A841L4P3"/>
<feature type="transmembrane region" description="Helical" evidence="8">
    <location>
        <begin position="84"/>
        <end position="101"/>
    </location>
</feature>
<dbReference type="GO" id="GO:0005886">
    <property type="term" value="C:plasma membrane"/>
    <property type="evidence" value="ECO:0007669"/>
    <property type="project" value="UniProtKB-SubCell"/>
</dbReference>
<keyword evidence="10" id="KW-1185">Reference proteome</keyword>
<keyword evidence="6 8" id="KW-1133">Transmembrane helix</keyword>
<dbReference type="InterPro" id="IPR013426">
    <property type="entry name" value="EpsH-like"/>
</dbReference>
<feature type="transmembrane region" description="Helical" evidence="8">
    <location>
        <begin position="138"/>
        <end position="156"/>
    </location>
</feature>
<dbReference type="NCBIfam" id="NF035943">
    <property type="entry name" value="exosort_XrtV"/>
    <property type="match status" value="1"/>
</dbReference>
<sequence>MTVIDRVATSPAAAPRAAGWQSRIWMAILAIGLATMAVPTFQSIARVSWATEQGGHGPIVLAIAVWLLVRSWPAMMAQARPGSAIVGAAILLPALVVYVLARVVGSIVIEAAALYLSFVAILYLFIGKQAMRVGWFPIVYFLFVLPPPGSFVAAATQPLRLGISEWAVNILANLGYPVARSGLNIVAGQYDLEVKAACGGLNSMISLTAMGLFYAWIRHNAGAAYNLFLFMAIIGMAIVANLVRVILLILITYYLGDRAAQGFLHEFAGLTMLAVAMGGVILVDELASRRWRKPARG</sequence>
<comment type="caution">
    <text evidence="9">The sequence shown here is derived from an EMBL/GenBank/DDBJ whole genome shotgun (WGS) entry which is preliminary data.</text>
</comment>
<feature type="transmembrane region" description="Helical" evidence="8">
    <location>
        <begin position="56"/>
        <end position="72"/>
    </location>
</feature>
<evidence type="ECO:0000256" key="2">
    <source>
        <dbReference type="ARBA" id="ARBA00022475"/>
    </source>
</evidence>
<keyword evidence="4 8" id="KW-0812">Transmembrane</keyword>
<dbReference type="GO" id="GO:0006508">
    <property type="term" value="P:proteolysis"/>
    <property type="evidence" value="ECO:0007669"/>
    <property type="project" value="UniProtKB-KW"/>
</dbReference>
<dbReference type="NCBIfam" id="TIGR04178">
    <property type="entry name" value="exo_archaeo"/>
    <property type="match status" value="1"/>
</dbReference>
<evidence type="ECO:0000256" key="5">
    <source>
        <dbReference type="ARBA" id="ARBA00022801"/>
    </source>
</evidence>
<dbReference type="InterPro" id="IPR019127">
    <property type="entry name" value="Exosortase"/>
</dbReference>
<evidence type="ECO:0000256" key="1">
    <source>
        <dbReference type="ARBA" id="ARBA00004651"/>
    </source>
</evidence>
<dbReference type="InterPro" id="IPR026392">
    <property type="entry name" value="Exo/Archaeosortase_dom"/>
</dbReference>